<dbReference type="InterPro" id="IPR001492">
    <property type="entry name" value="Flagellin"/>
</dbReference>
<evidence type="ECO:0000259" key="4">
    <source>
        <dbReference type="Pfam" id="PF00669"/>
    </source>
</evidence>
<reference evidence="7" key="1">
    <citation type="submission" date="2018-07" db="EMBL/GenBank/DDBJ databases">
        <authorList>
            <person name="Peiro R."/>
            <person name="Begona"/>
            <person name="Cbmso G."/>
            <person name="Lopez M."/>
            <person name="Gonzalez S."/>
        </authorList>
    </citation>
    <scope>NUCLEOTIDE SEQUENCE [LARGE SCALE GENOMIC DNA]</scope>
</reference>
<evidence type="ECO:0000256" key="1">
    <source>
        <dbReference type="ARBA" id="ARBA00005709"/>
    </source>
</evidence>
<comment type="similarity">
    <text evidence="1 3">Belongs to the bacterial flagellin family.</text>
</comment>
<keyword evidence="7" id="KW-1185">Reference proteome</keyword>
<evidence type="ECO:0000259" key="5">
    <source>
        <dbReference type="Pfam" id="PF00700"/>
    </source>
</evidence>
<dbReference type="Pfam" id="PF00669">
    <property type="entry name" value="Flagellin_N"/>
    <property type="match status" value="1"/>
</dbReference>
<dbReference type="InterPro" id="IPR046358">
    <property type="entry name" value="Flagellin_C"/>
</dbReference>
<gene>
    <name evidence="6" type="ORF">RHIZ70_138</name>
</gene>
<proteinExistence type="inferred from homology"/>
<dbReference type="RefSeq" id="WP_115671614.1">
    <property type="nucleotide sequence ID" value="NZ_UEYP01000011.1"/>
</dbReference>
<keyword evidence="2 3" id="KW-0975">Bacterial flagellum</keyword>
<sequence length="319" mass="33082">MTSVSFNSTAASALSLLTGSSRALEATQTRVASGKRVDEASDNAAYWSIATTMSADAMSLSSAEDATGLSAAVTDTAALGMEAATSIVAEIQSKLILAQAVGTNRSAVNAEITQLKAQLGTIAQSSSFNGQNWLNLEAGRQPKVQSMVASVTSNGDGDVSVNVIDFDTAKSTLISGEDAQDGLLTQSYSGTTRSGVAYDYHLLDANSAVPVAAASKEIAVSDTTTRDEFDGMISAMNTMMTNMIDASASLGATRSRIASSTEFVQDLQDITEIGIGRLVDADMEEESAKLSAQKVQQQLQTIGLNIANNSMGATLKLFA</sequence>
<organism evidence="6 7">
    <name type="scientific">Ciceribacter selenitireducens ATCC BAA-1503</name>
    <dbReference type="NCBI Taxonomy" id="1336235"/>
    <lineage>
        <taxon>Bacteria</taxon>
        <taxon>Pseudomonadati</taxon>
        <taxon>Pseudomonadota</taxon>
        <taxon>Alphaproteobacteria</taxon>
        <taxon>Hyphomicrobiales</taxon>
        <taxon>Rhizobiaceae</taxon>
        <taxon>Ciceribacter</taxon>
    </lineage>
</organism>
<accession>A0A376A9T3</accession>
<dbReference type="STRING" id="1336235.GCA_000518785_00829"/>
<dbReference type="GO" id="GO:0005576">
    <property type="term" value="C:extracellular region"/>
    <property type="evidence" value="ECO:0007669"/>
    <property type="project" value="UniProtKB-SubCell"/>
</dbReference>
<dbReference type="OrthoDB" id="8328560at2"/>
<dbReference type="AlphaFoldDB" id="A0A376A9T3"/>
<evidence type="ECO:0000256" key="3">
    <source>
        <dbReference type="RuleBase" id="RU362073"/>
    </source>
</evidence>
<evidence type="ECO:0000256" key="2">
    <source>
        <dbReference type="ARBA" id="ARBA00023143"/>
    </source>
</evidence>
<dbReference type="EMBL" id="UEYP01000011">
    <property type="protein sequence ID" value="SSC64430.1"/>
    <property type="molecule type" value="Genomic_DNA"/>
</dbReference>
<dbReference type="Gene3D" id="1.20.1330.10">
    <property type="entry name" value="f41 fragment of flagellin, N-terminal domain"/>
    <property type="match status" value="1"/>
</dbReference>
<keyword evidence="3" id="KW-0964">Secreted</keyword>
<evidence type="ECO:0000313" key="6">
    <source>
        <dbReference type="EMBL" id="SSC64430.1"/>
    </source>
</evidence>
<feature type="domain" description="Flagellin C-terminal" evidence="5">
    <location>
        <begin position="234"/>
        <end position="310"/>
    </location>
</feature>
<dbReference type="PANTHER" id="PTHR42792">
    <property type="entry name" value="FLAGELLIN"/>
    <property type="match status" value="1"/>
</dbReference>
<feature type="domain" description="Flagellin N-terminal" evidence="4">
    <location>
        <begin position="4"/>
        <end position="135"/>
    </location>
</feature>
<dbReference type="PRINTS" id="PR00207">
    <property type="entry name" value="FLAGELLIN"/>
</dbReference>
<dbReference type="InterPro" id="IPR001029">
    <property type="entry name" value="Flagellin_N"/>
</dbReference>
<dbReference type="GO" id="GO:0009288">
    <property type="term" value="C:bacterial-type flagellum"/>
    <property type="evidence" value="ECO:0007669"/>
    <property type="project" value="UniProtKB-SubCell"/>
</dbReference>
<dbReference type="PANTHER" id="PTHR42792:SF2">
    <property type="entry name" value="FLAGELLIN"/>
    <property type="match status" value="1"/>
</dbReference>
<comment type="function">
    <text evidence="3">Flagellin is the subunit protein which polymerizes to form the filaments of bacterial flagella.</text>
</comment>
<dbReference type="Proteomes" id="UP000254764">
    <property type="component" value="Unassembled WGS sequence"/>
</dbReference>
<dbReference type="SUPFAM" id="SSF64518">
    <property type="entry name" value="Phase 1 flagellin"/>
    <property type="match status" value="1"/>
</dbReference>
<comment type="subcellular location">
    <subcellularLocation>
        <location evidence="3">Secreted</location>
    </subcellularLocation>
    <subcellularLocation>
        <location evidence="3">Bacterial flagellum</location>
    </subcellularLocation>
</comment>
<dbReference type="Pfam" id="PF00700">
    <property type="entry name" value="Flagellin_C"/>
    <property type="match status" value="1"/>
</dbReference>
<protein>
    <recommendedName>
        <fullName evidence="3">Flagellin</fullName>
    </recommendedName>
</protein>
<evidence type="ECO:0000313" key="7">
    <source>
        <dbReference type="Proteomes" id="UP000254764"/>
    </source>
</evidence>
<dbReference type="GO" id="GO:0005198">
    <property type="term" value="F:structural molecule activity"/>
    <property type="evidence" value="ECO:0007669"/>
    <property type="project" value="UniProtKB-UniRule"/>
</dbReference>
<name>A0A376A9T3_9HYPH</name>